<feature type="compositionally biased region" description="Polar residues" evidence="6">
    <location>
        <begin position="1673"/>
        <end position="1692"/>
    </location>
</feature>
<feature type="compositionally biased region" description="Basic and acidic residues" evidence="6">
    <location>
        <begin position="1479"/>
        <end position="1488"/>
    </location>
</feature>
<dbReference type="EMBL" id="JAFNEN010000242">
    <property type="protein sequence ID" value="KAG8188316.1"/>
    <property type="molecule type" value="Genomic_DNA"/>
</dbReference>
<dbReference type="InterPro" id="IPR011989">
    <property type="entry name" value="ARM-like"/>
</dbReference>
<feature type="compositionally biased region" description="Polar residues" evidence="6">
    <location>
        <begin position="1707"/>
        <end position="1730"/>
    </location>
</feature>
<feature type="compositionally biased region" description="Polar residues" evidence="6">
    <location>
        <begin position="1385"/>
        <end position="1396"/>
    </location>
</feature>
<feature type="compositionally biased region" description="Polar residues" evidence="6">
    <location>
        <begin position="1639"/>
        <end position="1653"/>
    </location>
</feature>
<feature type="compositionally biased region" description="Polar residues" evidence="6">
    <location>
        <begin position="1547"/>
        <end position="1574"/>
    </location>
</feature>
<keyword evidence="2" id="KW-0132">Cell division</keyword>
<feature type="compositionally biased region" description="Polar residues" evidence="6">
    <location>
        <begin position="1867"/>
        <end position="1876"/>
    </location>
</feature>
<evidence type="ECO:0000256" key="1">
    <source>
        <dbReference type="ARBA" id="ARBA00004123"/>
    </source>
</evidence>
<feature type="compositionally biased region" description="Low complexity" evidence="6">
    <location>
        <begin position="1182"/>
        <end position="1194"/>
    </location>
</feature>
<feature type="compositionally biased region" description="Polar residues" evidence="6">
    <location>
        <begin position="1147"/>
        <end position="1158"/>
    </location>
</feature>
<feature type="compositionally biased region" description="Polar residues" evidence="6">
    <location>
        <begin position="1772"/>
        <end position="1787"/>
    </location>
</feature>
<keyword evidence="5" id="KW-0131">Cell cycle</keyword>
<proteinExistence type="predicted"/>
<feature type="compositionally biased region" description="Polar residues" evidence="6">
    <location>
        <begin position="1952"/>
        <end position="1986"/>
    </location>
</feature>
<dbReference type="Pfam" id="PF20168">
    <property type="entry name" value="PDS5"/>
    <property type="match status" value="1"/>
</dbReference>
<name>A0AAV6UVG7_9ARAC</name>
<dbReference type="PANTHER" id="PTHR12663">
    <property type="entry name" value="ANDROGEN INDUCED INHIBITOR OF PROLIFERATION AS3 / PDS5-RELATED"/>
    <property type="match status" value="1"/>
</dbReference>
<evidence type="ECO:0000256" key="4">
    <source>
        <dbReference type="ARBA" id="ARBA00023242"/>
    </source>
</evidence>
<evidence type="ECO:0000313" key="7">
    <source>
        <dbReference type="EMBL" id="KAG8188316.1"/>
    </source>
</evidence>
<keyword evidence="8" id="KW-1185">Reference proteome</keyword>
<feature type="compositionally biased region" description="Basic and acidic residues" evidence="6">
    <location>
        <begin position="1625"/>
        <end position="1636"/>
    </location>
</feature>
<accession>A0AAV6UVG7</accession>
<feature type="compositionally biased region" description="Basic residues" evidence="6">
    <location>
        <begin position="1332"/>
        <end position="1341"/>
    </location>
</feature>
<feature type="compositionally biased region" description="Low complexity" evidence="6">
    <location>
        <begin position="1925"/>
        <end position="1937"/>
    </location>
</feature>
<keyword evidence="3" id="KW-0498">Mitosis</keyword>
<dbReference type="CDD" id="cd19953">
    <property type="entry name" value="PDS5"/>
    <property type="match status" value="1"/>
</dbReference>
<dbReference type="Proteomes" id="UP000827092">
    <property type="component" value="Unassembled WGS sequence"/>
</dbReference>
<feature type="compositionally biased region" description="Polar residues" evidence="6">
    <location>
        <begin position="1446"/>
        <end position="1467"/>
    </location>
</feature>
<feature type="region of interest" description="Disordered" evidence="6">
    <location>
        <begin position="1216"/>
        <end position="2001"/>
    </location>
</feature>
<evidence type="ECO:0000256" key="6">
    <source>
        <dbReference type="SAM" id="MobiDB-lite"/>
    </source>
</evidence>
<organism evidence="7 8">
    <name type="scientific">Oedothorax gibbosus</name>
    <dbReference type="NCBI Taxonomy" id="931172"/>
    <lineage>
        <taxon>Eukaryota</taxon>
        <taxon>Metazoa</taxon>
        <taxon>Ecdysozoa</taxon>
        <taxon>Arthropoda</taxon>
        <taxon>Chelicerata</taxon>
        <taxon>Arachnida</taxon>
        <taxon>Araneae</taxon>
        <taxon>Araneomorphae</taxon>
        <taxon>Entelegynae</taxon>
        <taxon>Araneoidea</taxon>
        <taxon>Linyphiidae</taxon>
        <taxon>Erigoninae</taxon>
        <taxon>Oedothorax</taxon>
    </lineage>
</organism>
<dbReference type="PANTHER" id="PTHR12663:SF0">
    <property type="entry name" value="PRECOCIOUS DISSOCIATION OF SISTERS 5, ISOFORM A"/>
    <property type="match status" value="1"/>
</dbReference>
<evidence type="ECO:0000313" key="8">
    <source>
        <dbReference type="Proteomes" id="UP000827092"/>
    </source>
</evidence>
<feature type="compositionally biased region" description="Polar residues" evidence="6">
    <location>
        <begin position="1489"/>
        <end position="1506"/>
    </location>
</feature>
<keyword evidence="4" id="KW-0539">Nucleus</keyword>
<feature type="compositionally biased region" description="Low complexity" evidence="6">
    <location>
        <begin position="1794"/>
        <end position="1812"/>
    </location>
</feature>
<feature type="compositionally biased region" description="Low complexity" evidence="6">
    <location>
        <begin position="1591"/>
        <end position="1611"/>
    </location>
</feature>
<feature type="compositionally biased region" description="Low complexity" evidence="6">
    <location>
        <begin position="1251"/>
        <end position="1266"/>
    </location>
</feature>
<feature type="compositionally biased region" description="Basic and acidic residues" evidence="6">
    <location>
        <begin position="1915"/>
        <end position="1924"/>
    </location>
</feature>
<reference evidence="7 8" key="1">
    <citation type="journal article" date="2022" name="Nat. Ecol. Evol.">
        <title>A masculinizing supergene underlies an exaggerated male reproductive morph in a spider.</title>
        <authorList>
            <person name="Hendrickx F."/>
            <person name="De Corte Z."/>
            <person name="Sonet G."/>
            <person name="Van Belleghem S.M."/>
            <person name="Kostlbacher S."/>
            <person name="Vangestel C."/>
        </authorList>
    </citation>
    <scope>NUCLEOTIDE SEQUENCE [LARGE SCALE GENOMIC DNA]</scope>
    <source>
        <strain evidence="7">W744_W776</strain>
    </source>
</reference>
<dbReference type="GO" id="GO:0005634">
    <property type="term" value="C:nucleus"/>
    <property type="evidence" value="ECO:0007669"/>
    <property type="project" value="UniProtKB-SubCell"/>
</dbReference>
<dbReference type="Gene3D" id="1.25.10.10">
    <property type="entry name" value="Leucine-rich Repeat Variant"/>
    <property type="match status" value="1"/>
</dbReference>
<dbReference type="SUPFAM" id="SSF48371">
    <property type="entry name" value="ARM repeat"/>
    <property type="match status" value="1"/>
</dbReference>
<feature type="compositionally biased region" description="Low complexity" evidence="6">
    <location>
        <begin position="1853"/>
        <end position="1866"/>
    </location>
</feature>
<dbReference type="GO" id="GO:0006281">
    <property type="term" value="P:DNA repair"/>
    <property type="evidence" value="ECO:0007669"/>
    <property type="project" value="TreeGrafter"/>
</dbReference>
<dbReference type="InterPro" id="IPR039776">
    <property type="entry name" value="Pds5"/>
</dbReference>
<dbReference type="GO" id="GO:0007064">
    <property type="term" value="P:mitotic sister chromatid cohesion"/>
    <property type="evidence" value="ECO:0007669"/>
    <property type="project" value="InterPro"/>
</dbReference>
<feature type="region of interest" description="Disordered" evidence="6">
    <location>
        <begin position="1147"/>
        <end position="1194"/>
    </location>
</feature>
<feature type="compositionally biased region" description="Polar residues" evidence="6">
    <location>
        <begin position="1828"/>
        <end position="1837"/>
    </location>
</feature>
<evidence type="ECO:0000256" key="2">
    <source>
        <dbReference type="ARBA" id="ARBA00022618"/>
    </source>
</evidence>
<feature type="compositionally biased region" description="Basic and acidic residues" evidence="6">
    <location>
        <begin position="1817"/>
        <end position="1827"/>
    </location>
</feature>
<dbReference type="GO" id="GO:0051301">
    <property type="term" value="P:cell division"/>
    <property type="evidence" value="ECO:0007669"/>
    <property type="project" value="UniProtKB-KW"/>
</dbReference>
<dbReference type="InterPro" id="IPR016024">
    <property type="entry name" value="ARM-type_fold"/>
</dbReference>
<comment type="subcellular location">
    <subcellularLocation>
        <location evidence="1">Nucleus</location>
    </subcellularLocation>
</comment>
<feature type="compositionally biased region" description="Basic and acidic residues" evidence="6">
    <location>
        <begin position="1219"/>
        <end position="1228"/>
    </location>
</feature>
<feature type="compositionally biased region" description="Polar residues" evidence="6">
    <location>
        <begin position="1166"/>
        <end position="1181"/>
    </location>
</feature>
<feature type="compositionally biased region" description="Basic and acidic residues" evidence="6">
    <location>
        <begin position="1303"/>
        <end position="1312"/>
    </location>
</feature>
<protein>
    <submittedName>
        <fullName evidence="7">Uncharacterized protein</fullName>
    </submittedName>
</protein>
<feature type="compositionally biased region" description="Polar residues" evidence="6">
    <location>
        <begin position="1277"/>
        <end position="1299"/>
    </location>
</feature>
<comment type="caution">
    <text evidence="7">The sequence shown here is derived from an EMBL/GenBank/DDBJ whole genome shotgun (WGS) entry which is preliminary data.</text>
</comment>
<dbReference type="GO" id="GO:0000785">
    <property type="term" value="C:chromatin"/>
    <property type="evidence" value="ECO:0007669"/>
    <property type="project" value="TreeGrafter"/>
</dbReference>
<feature type="compositionally biased region" description="Low complexity" evidence="6">
    <location>
        <begin position="1229"/>
        <end position="1238"/>
    </location>
</feature>
<sequence length="2001" mass="224194">MAQKDIQYPQGVRDLTGDISTDDLVQRLRKCAYAFQNMSQEEDNSAYIPLALYLASERFLEHRSPEVQLLVACCIADVFRVYAPEAPYKDVAQLKEIFEFFVEQLKGLSITQSPSFKLYFYLLENLSCVKTFNICFEFEDNGAIIHMLFKLIFKIINDNHNGKVRKFMLDMLTPLITEADTVGDEILQVLFQNIIEPIKSKKTVACVLAQDIIKRTASTLEPYIQHFFNNALVMGRSIPEMNSRIFEVIFELNNIAPSLMVMVLPHVECKLKSTDEAERMQVTEAVAKMFINNKSLINQNKSLWSSLLLRFADINSQIRLLCVKHCKHFLLDYPECKEDLAEHLIQRSRDTQDDVRLAVISLITQVAATDLDCVNDKLMECVKERTLDKKEAIRKEAVMGLSKVYKRYIGTPQATSLESISWIKNKVLHMYYQDAIEDRIQVERCIYTCFVPYQRPMEERMKLLYQLYCSIDDHAVRAFKEILRYQKMLRSQVKIFLETIHQKEKSSERMKTINNTIVSIAKSLVSPLKAKQCLNKFFKDSEENTKMSRLMYSLLHKNITCSDAESKVKEILKCIKNPVQNQAYYNTIKMLLERIAPVMIDKDSIKYLVEFVKDSLIGSCAIEAELGLKESAKSGLDLLLLLTYTCPHHFNSANVYNNLMLFLQTDQDYASDATLQIFINVASEVEKKCPEVCSELIILLQKFVETGTPKQAKHAVYCLDNIVLDRETIFGAIINNLKKHLTLKSEYYRTALVSIGHLAYLNSKLFENEMKEIIKKIIHELLMLDQDYPRGGEDMWDSFDSLPDETKCKIEGLKVMIRWLIGLKDFKMPALSTLNLFTNILDKDGELNENIESNMAPVEKSWMRSSASSCILKLCHEPNYAPLVSLDTFILLGDVVNDKCPEVAERFVKKLHKGLYNFKLPLQYLAMLCLVGLSGKKAFQEQAKSYLKSNIQKRRTHVIENSLSNEELPLYLPDYSLAYAVYLLAHSKVLTKYDDVNGLKKIKECLKILLDCLMARTENYSFPFFKRLLENIKQTKDIKAVPNKNETDEIKKEKEQMNLKMYAVCDLGLQIILSKPNHILNEFPAEPILNAAFFTEPDKSYSNMETYLPPELLQNPKEGFEFKMFDASKTVNSIEQEETNIDPSVLASTSHAGLNGDSSLDDESVASPSSSVAQRNTQSQRASITSISESEASPAIIKRSHNEAQGSISECSDVEANIEESRNSDVSKDSGVSSSSAVKKPKGRPRKIPQTNLRSTLSPNTSTSTLPEDKLPPAFQEDQSSPSKTVETSSCTSNYNQVQLKECNVRLSKDEVDNYTGKRSPEKPVATPIKVPGRRGRPRKIKPIEGKTVEEDSSQSSSNYGSVESPKKNTRSQKIPAEEKPSPSVDGTLTESQSKSTLEESPKRSSRSHKTAKETPNSSADESLAESGSVEESPKRGSRSHKVNKETPNSSADESLAESPSKSSVVTASKKNTKSLSSSEKESPKSSVDETFTEASLSVKSPQVSKRSTRSRKNSGLPVEEVETDMPSSSSSNNQSDELPKKKTRSAKSSELETPNSSDAEITNKSSQSSTVKQSEAPLIKKTRSAKSSELETTNSSETTTIQSSQSSIENQSDELPKKRTRSAKSSELETLKSSKAETTSNSKSLLSQTTHNQTEEPPKKKTRSAKSFELETPNSSEAETPNKSPLSSMDNQTEEPLKKKTRGVKNSKSDTTNSSEITTNKESQSSMDNQAEEPLRKRTRGVKNSEVETPYLAEANTLPKSSFDNSDVESSKITRSLRNSKESNSPSKDEASEVSSQNSSNSKSAKSTRSNARLHSNSEVETRSETDSSSQNSLVKNNEEPPKKKTRSAKNSAESLTSSTSEATSGNASHSSLDTNIVDIAKKPTKSLKKSEAKPTAPVLSRRKRLISPPKRFLPNDEADRPKSSSSSSPVKSSVKNGKSARETRPVQKSAILSNQSSPSSSEAKGTTSKVQSQVNNVRSQRTISQQKKTTQLKTTGKRR</sequence>
<gene>
    <name evidence="7" type="ORF">JTE90_008957</name>
</gene>
<evidence type="ECO:0000256" key="3">
    <source>
        <dbReference type="ARBA" id="ARBA00022776"/>
    </source>
</evidence>
<evidence type="ECO:0000256" key="5">
    <source>
        <dbReference type="ARBA" id="ARBA00023306"/>
    </source>
</evidence>
<feature type="compositionally biased region" description="Low complexity" evidence="6">
    <location>
        <begin position="1987"/>
        <end position="2001"/>
    </location>
</feature>